<evidence type="ECO:0000313" key="1">
    <source>
        <dbReference type="EMBL" id="KIH62455.1"/>
    </source>
</evidence>
<protein>
    <submittedName>
        <fullName evidence="1">Uncharacterized protein</fullName>
    </submittedName>
</protein>
<dbReference type="AlphaFoldDB" id="A0A0C2GMI8"/>
<gene>
    <name evidence="1" type="ORF">ANCDUO_07259</name>
</gene>
<keyword evidence="2" id="KW-1185">Reference proteome</keyword>
<organism evidence="1 2">
    <name type="scientific">Ancylostoma duodenale</name>
    <dbReference type="NCBI Taxonomy" id="51022"/>
    <lineage>
        <taxon>Eukaryota</taxon>
        <taxon>Metazoa</taxon>
        <taxon>Ecdysozoa</taxon>
        <taxon>Nematoda</taxon>
        <taxon>Chromadorea</taxon>
        <taxon>Rhabditida</taxon>
        <taxon>Rhabditina</taxon>
        <taxon>Rhabditomorpha</taxon>
        <taxon>Strongyloidea</taxon>
        <taxon>Ancylostomatidae</taxon>
        <taxon>Ancylostomatinae</taxon>
        <taxon>Ancylostoma</taxon>
    </lineage>
</organism>
<accession>A0A0C2GMI8</accession>
<proteinExistence type="predicted"/>
<evidence type="ECO:0000313" key="2">
    <source>
        <dbReference type="Proteomes" id="UP000054047"/>
    </source>
</evidence>
<sequence length="78" mass="8539">MVRDHSSVFLYDGFLAVGPARPRSTGFCYLASPGAKSLLFQAHVTGPAEHNPGGGMEQNFAEKDRAHLQKFLEENGYL</sequence>
<dbReference type="EMBL" id="KN729295">
    <property type="protein sequence ID" value="KIH62455.1"/>
    <property type="molecule type" value="Genomic_DNA"/>
</dbReference>
<reference evidence="1 2" key="1">
    <citation type="submission" date="2013-12" db="EMBL/GenBank/DDBJ databases">
        <title>Draft genome of the parsitic nematode Ancylostoma duodenale.</title>
        <authorList>
            <person name="Mitreva M."/>
        </authorList>
    </citation>
    <scope>NUCLEOTIDE SEQUENCE [LARGE SCALE GENOMIC DNA]</scope>
    <source>
        <strain evidence="1 2">Zhejiang</strain>
    </source>
</reference>
<dbReference type="Proteomes" id="UP000054047">
    <property type="component" value="Unassembled WGS sequence"/>
</dbReference>
<name>A0A0C2GMI8_9BILA</name>